<feature type="region of interest" description="Disordered" evidence="7">
    <location>
        <begin position="1"/>
        <end position="57"/>
    </location>
</feature>
<evidence type="ECO:0000256" key="6">
    <source>
        <dbReference type="ARBA" id="ARBA00023180"/>
    </source>
</evidence>
<dbReference type="InterPro" id="IPR051292">
    <property type="entry name" value="Xyl/GlcA_transferase"/>
</dbReference>
<keyword evidence="2" id="KW-0812">Transmembrane</keyword>
<sequence length="551" mass="64112">MVDKFSRIKFSQRRRWKREEGGGERRRDEEEVNNKRREGLGDGTESHERRTAQEEQEKGRAGSLVFYARSEEEERFISAFVEETMIPAAVRSCRELNLQLLSDCHDQGSPERVYPFPVNKLRSVAVSRAKTDLVLYIDVDFIPSADAARQLQQAMSSPSFDQAAGLLVLPAFLTVWSSPWPSPMRVEDEGMQVEPLHLDELKRRCIAGDVYPPEMPFRMSPHGATDYLKWFHMPANRTEPFQVLYSMWYEPYFVVNRRLWRGINHPGLFDERFVDAGPDKVQLAYEAAVLGYSFFVHPTAFLVHVPERKELFCHDRFAQLCKKQEVDKTNWKDKTLYFSNFQFLDFIFSMPRWTDHRVPEGFHRPCFTIPFAYITELSRRELISFLFPPAKVKMVWTCARDKCERVHEKFMLWQGHFLPPSAFQVPPPDLEARQSFREAFSRWCFTIPPLVGIYFVRSGRVFIQYDSLLLNGEPDEVVNASHKLYTSSAAFVLEMFEDSGTSTAEVPWENECFEQTGSLAKLVLCHIQSKMETRQGNFDVILRSTYLMSAS</sequence>
<proteinExistence type="predicted"/>
<evidence type="ECO:0000256" key="3">
    <source>
        <dbReference type="ARBA" id="ARBA00022968"/>
    </source>
</evidence>
<evidence type="ECO:0000256" key="4">
    <source>
        <dbReference type="ARBA" id="ARBA00022989"/>
    </source>
</evidence>
<reference evidence="9" key="1">
    <citation type="submission" date="2021-01" db="EMBL/GenBank/DDBJ databases">
        <authorList>
            <person name="Corre E."/>
            <person name="Pelletier E."/>
            <person name="Niang G."/>
            <person name="Scheremetjew M."/>
            <person name="Finn R."/>
            <person name="Kale V."/>
            <person name="Holt S."/>
            <person name="Cochrane G."/>
            <person name="Meng A."/>
            <person name="Brown T."/>
            <person name="Cohen L."/>
        </authorList>
    </citation>
    <scope>NUCLEOTIDE SEQUENCE</scope>
    <source>
        <strain evidence="9">CCMP 2712</strain>
    </source>
</reference>
<dbReference type="GO" id="GO:0035269">
    <property type="term" value="P:protein O-linked glycosylation via mannose"/>
    <property type="evidence" value="ECO:0007669"/>
    <property type="project" value="TreeGrafter"/>
</dbReference>
<dbReference type="InterPro" id="IPR029044">
    <property type="entry name" value="Nucleotide-diphossugar_trans"/>
</dbReference>
<dbReference type="EMBL" id="HBKN01030664">
    <property type="protein sequence ID" value="CAE2315302.1"/>
    <property type="molecule type" value="Transcribed_RNA"/>
</dbReference>
<feature type="compositionally biased region" description="Basic and acidic residues" evidence="7">
    <location>
        <begin position="17"/>
        <end position="57"/>
    </location>
</feature>
<evidence type="ECO:0000313" key="9">
    <source>
        <dbReference type="EMBL" id="CAE2315302.1"/>
    </source>
</evidence>
<keyword evidence="6" id="KW-0325">Glycoprotein</keyword>
<evidence type="ECO:0000256" key="2">
    <source>
        <dbReference type="ARBA" id="ARBA00022692"/>
    </source>
</evidence>
<dbReference type="SUPFAM" id="SSF53448">
    <property type="entry name" value="Nucleotide-diphospho-sugar transferases"/>
    <property type="match status" value="1"/>
</dbReference>
<comment type="subcellular location">
    <subcellularLocation>
        <location evidence="1">Membrane</location>
        <topology evidence="1">Single-pass type II membrane protein</topology>
    </subcellularLocation>
</comment>
<dbReference type="GO" id="GO:0015020">
    <property type="term" value="F:glucuronosyltransferase activity"/>
    <property type="evidence" value="ECO:0007669"/>
    <property type="project" value="TreeGrafter"/>
</dbReference>
<organism evidence="9">
    <name type="scientific">Guillardia theta</name>
    <name type="common">Cryptophyte</name>
    <name type="synonym">Cryptomonas phi</name>
    <dbReference type="NCBI Taxonomy" id="55529"/>
    <lineage>
        <taxon>Eukaryota</taxon>
        <taxon>Cryptophyceae</taxon>
        <taxon>Pyrenomonadales</taxon>
        <taxon>Geminigeraceae</taxon>
        <taxon>Guillardia</taxon>
    </lineage>
</organism>
<dbReference type="GO" id="GO:0042285">
    <property type="term" value="F:xylosyltransferase activity"/>
    <property type="evidence" value="ECO:0007669"/>
    <property type="project" value="TreeGrafter"/>
</dbReference>
<evidence type="ECO:0000256" key="7">
    <source>
        <dbReference type="SAM" id="MobiDB-lite"/>
    </source>
</evidence>
<keyword evidence="5" id="KW-0472">Membrane</keyword>
<keyword evidence="3" id="KW-0735">Signal-anchor</keyword>
<dbReference type="Pfam" id="PF13896">
    <property type="entry name" value="Glyco_transf_49"/>
    <property type="match status" value="1"/>
</dbReference>
<dbReference type="Gene3D" id="3.90.550.10">
    <property type="entry name" value="Spore Coat Polysaccharide Biosynthesis Protein SpsA, Chain A"/>
    <property type="match status" value="1"/>
</dbReference>
<keyword evidence="4" id="KW-1133">Transmembrane helix</keyword>
<evidence type="ECO:0000256" key="1">
    <source>
        <dbReference type="ARBA" id="ARBA00004606"/>
    </source>
</evidence>
<evidence type="ECO:0000256" key="5">
    <source>
        <dbReference type="ARBA" id="ARBA00023136"/>
    </source>
</evidence>
<dbReference type="AlphaFoldDB" id="A0A6U6BHQ6"/>
<gene>
    <name evidence="8" type="ORF">GTHE00462_LOCUS23837</name>
    <name evidence="9" type="ORF">GTHE00462_LOCUS23842</name>
</gene>
<dbReference type="GO" id="GO:0016020">
    <property type="term" value="C:membrane"/>
    <property type="evidence" value="ECO:0007669"/>
    <property type="project" value="UniProtKB-SubCell"/>
</dbReference>
<protein>
    <submittedName>
        <fullName evidence="9">Uncharacterized protein</fullName>
    </submittedName>
</protein>
<dbReference type="EMBL" id="HBKN01030659">
    <property type="protein sequence ID" value="CAE2315294.1"/>
    <property type="molecule type" value="Transcribed_RNA"/>
</dbReference>
<dbReference type="PANTHER" id="PTHR12270:SF52">
    <property type="entry name" value="GLYCOSYLTRANSFERASE-LIKE PROTEIN GNT13-RELATED"/>
    <property type="match status" value="1"/>
</dbReference>
<evidence type="ECO:0000313" key="8">
    <source>
        <dbReference type="EMBL" id="CAE2315294.1"/>
    </source>
</evidence>
<accession>A0A6U6BHQ6</accession>
<name>A0A6U6BHQ6_GUITH</name>
<dbReference type="PANTHER" id="PTHR12270">
    <property type="entry name" value="GLYCOSYLTRANSFERASE-RELATED"/>
    <property type="match status" value="1"/>
</dbReference>